<evidence type="ECO:0000313" key="8">
    <source>
        <dbReference type="EMBL" id="KAF2863606.1"/>
    </source>
</evidence>
<evidence type="ECO:0000256" key="3">
    <source>
        <dbReference type="ARBA" id="ARBA00022824"/>
    </source>
</evidence>
<keyword evidence="2 6" id="KW-0812">Transmembrane</keyword>
<name>A0A6A7C7Q1_9PEZI</name>
<evidence type="ECO:0000256" key="1">
    <source>
        <dbReference type="ARBA" id="ARBA00005500"/>
    </source>
</evidence>
<dbReference type="AlphaFoldDB" id="A0A6A7C7Q1"/>
<accession>A0A6A7C7Q1</accession>
<evidence type="ECO:0000256" key="7">
    <source>
        <dbReference type="SAM" id="MobiDB-lite"/>
    </source>
</evidence>
<evidence type="ECO:0000256" key="2">
    <source>
        <dbReference type="ARBA" id="ARBA00022692"/>
    </source>
</evidence>
<comment type="subcellular location">
    <subcellularLocation>
        <location evidence="6">Membrane</location>
        <topology evidence="6">Single-pass membrane protein</topology>
    </subcellularLocation>
    <subcellularLocation>
        <location evidence="6">Endoplasmic reticulum membrane</location>
        <topology evidence="6">Single-pass membrane protein</topology>
    </subcellularLocation>
</comment>
<evidence type="ECO:0000256" key="5">
    <source>
        <dbReference type="ARBA" id="ARBA00023136"/>
    </source>
</evidence>
<proteinExistence type="inferred from homology"/>
<dbReference type="GO" id="GO:0005789">
    <property type="term" value="C:endoplasmic reticulum membrane"/>
    <property type="evidence" value="ECO:0007669"/>
    <property type="project" value="UniProtKB-SubCell"/>
</dbReference>
<comment type="function">
    <text evidence="6">Interacts with target proteins during translocation into the lumen of the endoplasmic reticulum. Protects unfolded target proteins against degradation and facilitate correct glycosylation.</text>
</comment>
<sequence length="68" mass="7664">MTQTPQQRRANEQFARAEAAKRGKPHPQQKSVKQKPPISPVWLYLLLFVVCGGLVFELLRVVMGAYGV</sequence>
<dbReference type="OrthoDB" id="16679at2759"/>
<dbReference type="Proteomes" id="UP000799421">
    <property type="component" value="Unassembled WGS sequence"/>
</dbReference>
<dbReference type="InterPro" id="IPR010580">
    <property type="entry name" value="ER_stress-assoc"/>
</dbReference>
<keyword evidence="5 6" id="KW-0472">Membrane</keyword>
<dbReference type="Pfam" id="PF06624">
    <property type="entry name" value="RAMP4"/>
    <property type="match status" value="1"/>
</dbReference>
<feature type="region of interest" description="Disordered" evidence="7">
    <location>
        <begin position="1"/>
        <end position="35"/>
    </location>
</feature>
<keyword evidence="3 6" id="KW-0256">Endoplasmic reticulum</keyword>
<protein>
    <recommendedName>
        <fullName evidence="6">Stress-associated endoplasmic reticulum protein</fullName>
    </recommendedName>
</protein>
<organism evidence="8 9">
    <name type="scientific">Piedraia hortae CBS 480.64</name>
    <dbReference type="NCBI Taxonomy" id="1314780"/>
    <lineage>
        <taxon>Eukaryota</taxon>
        <taxon>Fungi</taxon>
        <taxon>Dikarya</taxon>
        <taxon>Ascomycota</taxon>
        <taxon>Pezizomycotina</taxon>
        <taxon>Dothideomycetes</taxon>
        <taxon>Dothideomycetidae</taxon>
        <taxon>Capnodiales</taxon>
        <taxon>Piedraiaceae</taxon>
        <taxon>Piedraia</taxon>
    </lineage>
</organism>
<feature type="transmembrane region" description="Helical" evidence="6">
    <location>
        <begin position="41"/>
        <end position="63"/>
    </location>
</feature>
<dbReference type="EMBL" id="MU005960">
    <property type="protein sequence ID" value="KAF2863606.1"/>
    <property type="molecule type" value="Genomic_DNA"/>
</dbReference>
<reference evidence="8" key="1">
    <citation type="journal article" date="2020" name="Stud. Mycol.">
        <title>101 Dothideomycetes genomes: a test case for predicting lifestyles and emergence of pathogens.</title>
        <authorList>
            <person name="Haridas S."/>
            <person name="Albert R."/>
            <person name="Binder M."/>
            <person name="Bloem J."/>
            <person name="Labutti K."/>
            <person name="Salamov A."/>
            <person name="Andreopoulos B."/>
            <person name="Baker S."/>
            <person name="Barry K."/>
            <person name="Bills G."/>
            <person name="Bluhm B."/>
            <person name="Cannon C."/>
            <person name="Castanera R."/>
            <person name="Culley D."/>
            <person name="Daum C."/>
            <person name="Ezra D."/>
            <person name="Gonzalez J."/>
            <person name="Henrissat B."/>
            <person name="Kuo A."/>
            <person name="Liang C."/>
            <person name="Lipzen A."/>
            <person name="Lutzoni F."/>
            <person name="Magnuson J."/>
            <person name="Mondo S."/>
            <person name="Nolan M."/>
            <person name="Ohm R."/>
            <person name="Pangilinan J."/>
            <person name="Park H.-J."/>
            <person name="Ramirez L."/>
            <person name="Alfaro M."/>
            <person name="Sun H."/>
            <person name="Tritt A."/>
            <person name="Yoshinaga Y."/>
            <person name="Zwiers L.-H."/>
            <person name="Turgeon B."/>
            <person name="Goodwin S."/>
            <person name="Spatafora J."/>
            <person name="Crous P."/>
            <person name="Grigoriev I."/>
        </authorList>
    </citation>
    <scope>NUCLEOTIDE SEQUENCE</scope>
    <source>
        <strain evidence="8">CBS 480.64</strain>
    </source>
</reference>
<evidence type="ECO:0000256" key="6">
    <source>
        <dbReference type="RuleBase" id="RU364120"/>
    </source>
</evidence>
<evidence type="ECO:0000313" key="9">
    <source>
        <dbReference type="Proteomes" id="UP000799421"/>
    </source>
</evidence>
<keyword evidence="4 6" id="KW-1133">Transmembrane helix</keyword>
<keyword evidence="9" id="KW-1185">Reference proteome</keyword>
<gene>
    <name evidence="8" type="ORF">K470DRAFT_254896</name>
</gene>
<comment type="similarity">
    <text evidence="1 6">Belongs to the RAMP4 family.</text>
</comment>
<evidence type="ECO:0000256" key="4">
    <source>
        <dbReference type="ARBA" id="ARBA00022989"/>
    </source>
</evidence>